<evidence type="ECO:0000256" key="2">
    <source>
        <dbReference type="ARBA" id="ARBA00022801"/>
    </source>
</evidence>
<feature type="compositionally biased region" description="Basic and acidic residues" evidence="4">
    <location>
        <begin position="12"/>
        <end position="28"/>
    </location>
</feature>
<evidence type="ECO:0000256" key="3">
    <source>
        <dbReference type="ARBA" id="ARBA00023204"/>
    </source>
</evidence>
<evidence type="ECO:0000259" key="5">
    <source>
        <dbReference type="Pfam" id="PF03167"/>
    </source>
</evidence>
<dbReference type="Gene3D" id="3.40.470.10">
    <property type="entry name" value="Uracil-DNA glycosylase-like domain"/>
    <property type="match status" value="1"/>
</dbReference>
<protein>
    <submittedName>
        <fullName evidence="6">Uracil-DNA glycosylase-like protein</fullName>
    </submittedName>
</protein>
<dbReference type="Proteomes" id="UP001194468">
    <property type="component" value="Unassembled WGS sequence"/>
</dbReference>
<proteinExistence type="predicted"/>
<evidence type="ECO:0000256" key="4">
    <source>
        <dbReference type="SAM" id="MobiDB-lite"/>
    </source>
</evidence>
<reference evidence="6" key="1">
    <citation type="submission" date="2019-10" db="EMBL/GenBank/DDBJ databases">
        <authorList>
            <consortium name="DOE Joint Genome Institute"/>
            <person name="Kuo A."/>
            <person name="Miyauchi S."/>
            <person name="Kiss E."/>
            <person name="Drula E."/>
            <person name="Kohler A."/>
            <person name="Sanchez-Garcia M."/>
            <person name="Andreopoulos B."/>
            <person name="Barry K.W."/>
            <person name="Bonito G."/>
            <person name="Buee M."/>
            <person name="Carver A."/>
            <person name="Chen C."/>
            <person name="Cichocki N."/>
            <person name="Clum A."/>
            <person name="Culley D."/>
            <person name="Crous P.W."/>
            <person name="Fauchery L."/>
            <person name="Girlanda M."/>
            <person name="Hayes R."/>
            <person name="Keri Z."/>
            <person name="LaButti K."/>
            <person name="Lipzen A."/>
            <person name="Lombard V."/>
            <person name="Magnuson J."/>
            <person name="Maillard F."/>
            <person name="Morin E."/>
            <person name="Murat C."/>
            <person name="Nolan M."/>
            <person name="Ohm R."/>
            <person name="Pangilinan J."/>
            <person name="Pereira M."/>
            <person name="Perotto S."/>
            <person name="Peter M."/>
            <person name="Riley R."/>
            <person name="Sitrit Y."/>
            <person name="Stielow B."/>
            <person name="Szollosi G."/>
            <person name="Zifcakova L."/>
            <person name="Stursova M."/>
            <person name="Spatafora J.W."/>
            <person name="Tedersoo L."/>
            <person name="Vaario L.-M."/>
            <person name="Yamada A."/>
            <person name="Yan M."/>
            <person name="Wang P."/>
            <person name="Xu J."/>
            <person name="Bruns T."/>
            <person name="Baldrian P."/>
            <person name="Vilgalys R."/>
            <person name="Henrissat B."/>
            <person name="Grigoriev I.V."/>
            <person name="Hibbett D."/>
            <person name="Nagy L.G."/>
            <person name="Martin F.M."/>
        </authorList>
    </citation>
    <scope>NUCLEOTIDE SEQUENCE</scope>
    <source>
        <strain evidence="6">BED1</strain>
    </source>
</reference>
<evidence type="ECO:0000313" key="6">
    <source>
        <dbReference type="EMBL" id="KAF8429464.1"/>
    </source>
</evidence>
<feature type="domain" description="Uracil-DNA glycosylase-like" evidence="5">
    <location>
        <begin position="83"/>
        <end position="252"/>
    </location>
</feature>
<dbReference type="GO" id="GO:0008263">
    <property type="term" value="F:pyrimidine-specific mismatch base pair DNA N-glycosylase activity"/>
    <property type="evidence" value="ECO:0007669"/>
    <property type="project" value="TreeGrafter"/>
</dbReference>
<feature type="compositionally biased region" description="Basic residues" evidence="4">
    <location>
        <begin position="35"/>
        <end position="44"/>
    </location>
</feature>
<keyword evidence="2" id="KW-0378">Hydrolase</keyword>
<gene>
    <name evidence="6" type="ORF">L210DRAFT_852591</name>
</gene>
<feature type="compositionally biased region" description="Basic residues" evidence="4">
    <location>
        <begin position="56"/>
        <end position="67"/>
    </location>
</feature>
<dbReference type="GO" id="GO:0006285">
    <property type="term" value="P:base-excision repair, AP site formation"/>
    <property type="evidence" value="ECO:0007669"/>
    <property type="project" value="InterPro"/>
</dbReference>
<keyword evidence="3" id="KW-0234">DNA repair</keyword>
<dbReference type="EMBL" id="WHUW01000067">
    <property type="protein sequence ID" value="KAF8429464.1"/>
    <property type="molecule type" value="Genomic_DNA"/>
</dbReference>
<dbReference type="CDD" id="cd10028">
    <property type="entry name" value="UDG-F2_TDG_MUG"/>
    <property type="match status" value="1"/>
</dbReference>
<organism evidence="6 7">
    <name type="scientific">Boletus edulis BED1</name>
    <dbReference type="NCBI Taxonomy" id="1328754"/>
    <lineage>
        <taxon>Eukaryota</taxon>
        <taxon>Fungi</taxon>
        <taxon>Dikarya</taxon>
        <taxon>Basidiomycota</taxon>
        <taxon>Agaricomycotina</taxon>
        <taxon>Agaricomycetes</taxon>
        <taxon>Agaricomycetidae</taxon>
        <taxon>Boletales</taxon>
        <taxon>Boletineae</taxon>
        <taxon>Boletaceae</taxon>
        <taxon>Boletoideae</taxon>
        <taxon>Boletus</taxon>
    </lineage>
</organism>
<sequence>MQLGSTTVARGSRVECEAGELVTRKTDQEQTQAKTAKKRTRRERHTSESAGENSHHRDRRYSAKKSKQNNNSPYAHLHPLQDYLHPGLDVVFCGINPGRMSAETGHHFANPTNHFWRCLHRSGMTTTLVPPSEDFSLPERFNVGLTNLVDRPSTQACELSRAEMVDSVPAFLDKLARHRPRFVCFVGMVIWEIVRNSLAKLSQQGMKKLEKGRSKKKNQMGLQTYKLLYGNEIAGLPQETLLFVVPCTSGRVVQYQIPDKIALFTKLQTLVRMPSSEIDTSGMECVVWRSSSP</sequence>
<dbReference type="PANTHER" id="PTHR12159:SF9">
    <property type="entry name" value="G_T MISMATCH-SPECIFIC THYMINE DNA GLYCOSYLASE"/>
    <property type="match status" value="1"/>
</dbReference>
<evidence type="ECO:0000256" key="1">
    <source>
        <dbReference type="ARBA" id="ARBA00022763"/>
    </source>
</evidence>
<dbReference type="PANTHER" id="PTHR12159">
    <property type="entry name" value="G/T AND G/U MISMATCH-SPECIFIC DNA GLYCOSYLASE"/>
    <property type="match status" value="1"/>
</dbReference>
<dbReference type="SUPFAM" id="SSF52141">
    <property type="entry name" value="Uracil-DNA glycosylase-like"/>
    <property type="match status" value="1"/>
</dbReference>
<keyword evidence="1" id="KW-0227">DNA damage</keyword>
<dbReference type="InterPro" id="IPR036895">
    <property type="entry name" value="Uracil-DNA_glycosylase-like_sf"/>
</dbReference>
<dbReference type="InterPro" id="IPR005122">
    <property type="entry name" value="Uracil-DNA_glycosylase-like"/>
</dbReference>
<comment type="caution">
    <text evidence="6">The sequence shown here is derived from an EMBL/GenBank/DDBJ whole genome shotgun (WGS) entry which is preliminary data.</text>
</comment>
<name>A0AAD4BHH9_BOLED</name>
<dbReference type="AlphaFoldDB" id="A0AAD4BHH9"/>
<dbReference type="InterPro" id="IPR015637">
    <property type="entry name" value="MUG/TDG"/>
</dbReference>
<dbReference type="Pfam" id="PF03167">
    <property type="entry name" value="UDG"/>
    <property type="match status" value="1"/>
</dbReference>
<reference evidence="6" key="2">
    <citation type="journal article" date="2020" name="Nat. Commun.">
        <title>Large-scale genome sequencing of mycorrhizal fungi provides insights into the early evolution of symbiotic traits.</title>
        <authorList>
            <person name="Miyauchi S."/>
            <person name="Kiss E."/>
            <person name="Kuo A."/>
            <person name="Drula E."/>
            <person name="Kohler A."/>
            <person name="Sanchez-Garcia M."/>
            <person name="Morin E."/>
            <person name="Andreopoulos B."/>
            <person name="Barry K.W."/>
            <person name="Bonito G."/>
            <person name="Buee M."/>
            <person name="Carver A."/>
            <person name="Chen C."/>
            <person name="Cichocki N."/>
            <person name="Clum A."/>
            <person name="Culley D."/>
            <person name="Crous P.W."/>
            <person name="Fauchery L."/>
            <person name="Girlanda M."/>
            <person name="Hayes R.D."/>
            <person name="Keri Z."/>
            <person name="LaButti K."/>
            <person name="Lipzen A."/>
            <person name="Lombard V."/>
            <person name="Magnuson J."/>
            <person name="Maillard F."/>
            <person name="Murat C."/>
            <person name="Nolan M."/>
            <person name="Ohm R.A."/>
            <person name="Pangilinan J."/>
            <person name="Pereira M.F."/>
            <person name="Perotto S."/>
            <person name="Peter M."/>
            <person name="Pfister S."/>
            <person name="Riley R."/>
            <person name="Sitrit Y."/>
            <person name="Stielow J.B."/>
            <person name="Szollosi G."/>
            <person name="Zifcakova L."/>
            <person name="Stursova M."/>
            <person name="Spatafora J.W."/>
            <person name="Tedersoo L."/>
            <person name="Vaario L.M."/>
            <person name="Yamada A."/>
            <person name="Yan M."/>
            <person name="Wang P."/>
            <person name="Xu J."/>
            <person name="Bruns T."/>
            <person name="Baldrian P."/>
            <person name="Vilgalys R."/>
            <person name="Dunand C."/>
            <person name="Henrissat B."/>
            <person name="Grigoriev I.V."/>
            <person name="Hibbett D."/>
            <person name="Nagy L.G."/>
            <person name="Martin F.M."/>
        </authorList>
    </citation>
    <scope>NUCLEOTIDE SEQUENCE</scope>
    <source>
        <strain evidence="6">BED1</strain>
    </source>
</reference>
<dbReference type="GO" id="GO:0004844">
    <property type="term" value="F:uracil DNA N-glycosylase activity"/>
    <property type="evidence" value="ECO:0007669"/>
    <property type="project" value="TreeGrafter"/>
</dbReference>
<keyword evidence="7" id="KW-1185">Reference proteome</keyword>
<accession>A0AAD4BHH9</accession>
<evidence type="ECO:0000313" key="7">
    <source>
        <dbReference type="Proteomes" id="UP001194468"/>
    </source>
</evidence>
<feature type="region of interest" description="Disordered" evidence="4">
    <location>
        <begin position="1"/>
        <end position="78"/>
    </location>
</feature>